<organism evidence="10 11">
    <name type="scientific">Phytophthora boehmeriae</name>
    <dbReference type="NCBI Taxonomy" id="109152"/>
    <lineage>
        <taxon>Eukaryota</taxon>
        <taxon>Sar</taxon>
        <taxon>Stramenopiles</taxon>
        <taxon>Oomycota</taxon>
        <taxon>Peronosporomycetes</taxon>
        <taxon>Peronosporales</taxon>
        <taxon>Peronosporaceae</taxon>
        <taxon>Phytophthora</taxon>
    </lineage>
</organism>
<keyword evidence="5" id="KW-0843">Virulence</keyword>
<dbReference type="PANTHER" id="PTHR24276">
    <property type="entry name" value="POLYSERASE-RELATED"/>
    <property type="match status" value="1"/>
</dbReference>
<evidence type="ECO:0000256" key="5">
    <source>
        <dbReference type="ARBA" id="ARBA00023026"/>
    </source>
</evidence>
<dbReference type="GO" id="GO:0005576">
    <property type="term" value="C:extracellular region"/>
    <property type="evidence" value="ECO:0007669"/>
    <property type="project" value="UniProtKB-SubCell"/>
</dbReference>
<dbReference type="FunFam" id="2.40.10.10:FF:000156">
    <property type="entry name" value="MIP06385p"/>
    <property type="match status" value="1"/>
</dbReference>
<evidence type="ECO:0000256" key="3">
    <source>
        <dbReference type="ARBA" id="ARBA00022525"/>
    </source>
</evidence>
<sequence>MKVASTLAAASIALGCIAGADAEHVERQLILGGSVVPSGAKTYTTGIRATADGNNFCGAALIKPNYALTTASCTGVAFGVPNFVSVGGHYINGTKDGEQIKVVSVQNHTDYNATSNSYDFALLKLERPSKFAPVKLPAADDSDIKPGVFSTVLGWGDTSYPNGTASDELQKVNMEAWDNEDCAQIFVVDDTMVCAGGAAGKDSCIGDTGGPLVKEMTQGDADDVLLGLVSWGSGCGDEGYPAVYSRVSAAIEWIISATNGQ</sequence>
<evidence type="ECO:0000313" key="11">
    <source>
        <dbReference type="Proteomes" id="UP000693981"/>
    </source>
</evidence>
<dbReference type="CDD" id="cd00190">
    <property type="entry name" value="Tryp_SPc"/>
    <property type="match status" value="1"/>
</dbReference>
<keyword evidence="6" id="KW-1015">Disulfide bond</keyword>
<dbReference type="InterPro" id="IPR001254">
    <property type="entry name" value="Trypsin_dom"/>
</dbReference>
<gene>
    <name evidence="10" type="ORF">PHYBOEH_008616</name>
</gene>
<comment type="subcellular location">
    <subcellularLocation>
        <location evidence="1">Secreted</location>
    </subcellularLocation>
</comment>
<dbReference type="PANTHER" id="PTHR24276:SF98">
    <property type="entry name" value="FI18310P1-RELATED"/>
    <property type="match status" value="1"/>
</dbReference>
<proteinExistence type="inferred from homology"/>
<protein>
    <recommendedName>
        <fullName evidence="9">Peptidase S1 domain-containing protein</fullName>
    </recommendedName>
</protein>
<dbReference type="GO" id="GO:0006508">
    <property type="term" value="P:proteolysis"/>
    <property type="evidence" value="ECO:0007669"/>
    <property type="project" value="InterPro"/>
</dbReference>
<comment type="caution">
    <text evidence="10">The sequence shown here is derived from an EMBL/GenBank/DDBJ whole genome shotgun (WGS) entry which is preliminary data.</text>
</comment>
<evidence type="ECO:0000313" key="10">
    <source>
        <dbReference type="EMBL" id="KAG7386616.1"/>
    </source>
</evidence>
<evidence type="ECO:0000259" key="9">
    <source>
        <dbReference type="PROSITE" id="PS50240"/>
    </source>
</evidence>
<keyword evidence="4 8" id="KW-0732">Signal</keyword>
<feature type="chain" id="PRO_5035848863" description="Peptidase S1 domain-containing protein" evidence="8">
    <location>
        <begin position="23"/>
        <end position="261"/>
    </location>
</feature>
<evidence type="ECO:0000256" key="1">
    <source>
        <dbReference type="ARBA" id="ARBA00004613"/>
    </source>
</evidence>
<evidence type="ECO:0000256" key="8">
    <source>
        <dbReference type="SAM" id="SignalP"/>
    </source>
</evidence>
<dbReference type="GO" id="GO:0004252">
    <property type="term" value="F:serine-type endopeptidase activity"/>
    <property type="evidence" value="ECO:0007669"/>
    <property type="project" value="InterPro"/>
</dbReference>
<evidence type="ECO:0000256" key="4">
    <source>
        <dbReference type="ARBA" id="ARBA00022729"/>
    </source>
</evidence>
<dbReference type="OrthoDB" id="10066789at2759"/>
<accession>A0A8T1W087</accession>
<evidence type="ECO:0000256" key="6">
    <source>
        <dbReference type="ARBA" id="ARBA00023157"/>
    </source>
</evidence>
<dbReference type="AlphaFoldDB" id="A0A8T1W087"/>
<keyword evidence="7" id="KW-0325">Glycoprotein</keyword>
<evidence type="ECO:0000256" key="7">
    <source>
        <dbReference type="ARBA" id="ARBA00023180"/>
    </source>
</evidence>
<comment type="similarity">
    <text evidence="2">Belongs to the peptidase S1 family.</text>
</comment>
<dbReference type="SMART" id="SM00020">
    <property type="entry name" value="Tryp_SPc"/>
    <property type="match status" value="1"/>
</dbReference>
<dbReference type="PROSITE" id="PS50240">
    <property type="entry name" value="TRYPSIN_DOM"/>
    <property type="match status" value="1"/>
</dbReference>
<dbReference type="EMBL" id="JAGDFL010000506">
    <property type="protein sequence ID" value="KAG7386616.1"/>
    <property type="molecule type" value="Genomic_DNA"/>
</dbReference>
<dbReference type="InterPro" id="IPR050430">
    <property type="entry name" value="Peptidase_S1"/>
</dbReference>
<reference evidence="10" key="1">
    <citation type="submission" date="2021-02" db="EMBL/GenBank/DDBJ databases">
        <authorList>
            <person name="Palmer J.M."/>
        </authorList>
    </citation>
    <scope>NUCLEOTIDE SEQUENCE</scope>
    <source>
        <strain evidence="10">SCRP23</strain>
    </source>
</reference>
<dbReference type="Proteomes" id="UP000693981">
    <property type="component" value="Unassembled WGS sequence"/>
</dbReference>
<keyword evidence="11" id="KW-1185">Reference proteome</keyword>
<feature type="signal peptide" evidence="8">
    <location>
        <begin position="1"/>
        <end position="22"/>
    </location>
</feature>
<dbReference type="Pfam" id="PF00089">
    <property type="entry name" value="Trypsin"/>
    <property type="match status" value="1"/>
</dbReference>
<feature type="domain" description="Peptidase S1" evidence="9">
    <location>
        <begin position="30"/>
        <end position="259"/>
    </location>
</feature>
<dbReference type="PROSITE" id="PS51257">
    <property type="entry name" value="PROKAR_LIPOPROTEIN"/>
    <property type="match status" value="1"/>
</dbReference>
<evidence type="ECO:0000256" key="2">
    <source>
        <dbReference type="ARBA" id="ARBA00007664"/>
    </source>
</evidence>
<name>A0A8T1W087_9STRA</name>
<keyword evidence="3" id="KW-0964">Secreted</keyword>